<dbReference type="CDD" id="cd06127">
    <property type="entry name" value="DEDDh"/>
    <property type="match status" value="1"/>
</dbReference>
<dbReference type="GO" id="GO:0008408">
    <property type="term" value="F:3'-5' exonuclease activity"/>
    <property type="evidence" value="ECO:0007669"/>
    <property type="project" value="TreeGrafter"/>
</dbReference>
<evidence type="ECO:0000259" key="2">
    <source>
        <dbReference type="SMART" id="SM00479"/>
    </source>
</evidence>
<keyword evidence="1" id="KW-0175">Coiled coil</keyword>
<evidence type="ECO:0000256" key="1">
    <source>
        <dbReference type="SAM" id="Coils"/>
    </source>
</evidence>
<sequence>MRPLPSSTKARMAKRRTCPTCGKVRNEIVRSKRCSVCWDKARAEQQRREARTCWDCREVSERRLPVHHRCGGCRRKQLDEQRQEAVAWVEKVTVCPGDGYGGDCSVKLVTKKEARAYQKGQGAERTWWSRAPHWPTRCPPCTEANERRDAEERAKYRAEYERREKERREAEQLAAEKRERWAAAALVDPDILVLDTETTGLHEEARIVELAVLNSRGEVLLDTLLNPGEPIPNSEFHGITDAMVASAPTFSDVLVKLTGLLDGKRCLIYNDVYDVNRLRHELMLHFLDRAAREAAEETEGTGTVAEDLRVRALAEAREQVAAWLDVMRFEDVMIPYSDFVGDWNEYHGSNTWQALDGGHRAADDCRAVLGCLRSMGRRYAAEYATAVMVADGTSEVTN</sequence>
<dbReference type="GO" id="GO:0005829">
    <property type="term" value="C:cytosol"/>
    <property type="evidence" value="ECO:0007669"/>
    <property type="project" value="TreeGrafter"/>
</dbReference>
<reference evidence="3 4" key="1">
    <citation type="journal article" date="2011" name="Plasmid">
        <title>Streptomyces turgidiscabies Car8 contains a modular pathogenicity island that shares virulence genes with other actinobacterial plant pathogens.</title>
        <authorList>
            <person name="Huguet-Tapia J.C."/>
            <person name="Badger J.H."/>
            <person name="Loria R."/>
            <person name="Pettis G.S."/>
        </authorList>
    </citation>
    <scope>NUCLEOTIDE SEQUENCE [LARGE SCALE GENOMIC DNA]</scope>
    <source>
        <strain evidence="3 4">Car8</strain>
    </source>
</reference>
<evidence type="ECO:0000313" key="4">
    <source>
        <dbReference type="Proteomes" id="UP000010931"/>
    </source>
</evidence>
<feature type="coiled-coil region" evidence="1">
    <location>
        <begin position="153"/>
        <end position="180"/>
    </location>
</feature>
<proteinExistence type="predicted"/>
<dbReference type="Gene3D" id="3.30.420.10">
    <property type="entry name" value="Ribonuclease H-like superfamily/Ribonuclease H"/>
    <property type="match status" value="1"/>
</dbReference>
<comment type="caution">
    <text evidence="3">The sequence shown here is derived from an EMBL/GenBank/DDBJ whole genome shotgun (WGS) entry which is preliminary data.</text>
</comment>
<protein>
    <submittedName>
        <fullName evidence="3">Exonuclease</fullName>
    </submittedName>
</protein>
<keyword evidence="3" id="KW-0540">Nuclease</keyword>
<dbReference type="AlphaFoldDB" id="L7EX12"/>
<dbReference type="EMBL" id="AEJB01000564">
    <property type="protein sequence ID" value="ELP62930.1"/>
    <property type="molecule type" value="Genomic_DNA"/>
</dbReference>
<organism evidence="3 4">
    <name type="scientific">Streptomyces turgidiscabies (strain Car8)</name>
    <dbReference type="NCBI Taxonomy" id="698760"/>
    <lineage>
        <taxon>Bacteria</taxon>
        <taxon>Bacillati</taxon>
        <taxon>Actinomycetota</taxon>
        <taxon>Actinomycetes</taxon>
        <taxon>Kitasatosporales</taxon>
        <taxon>Streptomycetaceae</taxon>
        <taxon>Streptomyces</taxon>
    </lineage>
</organism>
<keyword evidence="3" id="KW-0378">Hydrolase</keyword>
<dbReference type="PANTHER" id="PTHR30231">
    <property type="entry name" value="DNA POLYMERASE III SUBUNIT EPSILON"/>
    <property type="match status" value="1"/>
</dbReference>
<dbReference type="STRING" id="85558.T45_09028"/>
<feature type="domain" description="Exonuclease" evidence="2">
    <location>
        <begin position="190"/>
        <end position="381"/>
    </location>
</feature>
<name>L7EX12_STRT8</name>
<dbReference type="GO" id="GO:0045004">
    <property type="term" value="P:DNA replication proofreading"/>
    <property type="evidence" value="ECO:0007669"/>
    <property type="project" value="TreeGrafter"/>
</dbReference>
<dbReference type="GO" id="GO:0003676">
    <property type="term" value="F:nucleic acid binding"/>
    <property type="evidence" value="ECO:0007669"/>
    <property type="project" value="InterPro"/>
</dbReference>
<dbReference type="Pfam" id="PF00929">
    <property type="entry name" value="RNase_T"/>
    <property type="match status" value="1"/>
</dbReference>
<dbReference type="SUPFAM" id="SSF53098">
    <property type="entry name" value="Ribonuclease H-like"/>
    <property type="match status" value="1"/>
</dbReference>
<dbReference type="SMART" id="SM00479">
    <property type="entry name" value="EXOIII"/>
    <property type="match status" value="1"/>
</dbReference>
<dbReference type="InterPro" id="IPR036397">
    <property type="entry name" value="RNaseH_sf"/>
</dbReference>
<keyword evidence="4" id="KW-1185">Reference proteome</keyword>
<dbReference type="InterPro" id="IPR012337">
    <property type="entry name" value="RNaseH-like_sf"/>
</dbReference>
<accession>L7EX12</accession>
<evidence type="ECO:0000313" key="3">
    <source>
        <dbReference type="EMBL" id="ELP62930.1"/>
    </source>
</evidence>
<dbReference type="PATRIC" id="fig|698760.3.peg.8149"/>
<dbReference type="InterPro" id="IPR013520">
    <property type="entry name" value="Ribonucl_H"/>
</dbReference>
<dbReference type="PANTHER" id="PTHR30231:SF41">
    <property type="entry name" value="DNA POLYMERASE III SUBUNIT EPSILON"/>
    <property type="match status" value="1"/>
</dbReference>
<gene>
    <name evidence="3" type="ORF">STRTUCAR8_00047</name>
</gene>
<dbReference type="Proteomes" id="UP000010931">
    <property type="component" value="Unassembled WGS sequence"/>
</dbReference>
<keyword evidence="3" id="KW-0269">Exonuclease</keyword>